<feature type="transmembrane region" description="Helical" evidence="10">
    <location>
        <begin position="220"/>
        <end position="238"/>
    </location>
</feature>
<evidence type="ECO:0000313" key="12">
    <source>
        <dbReference type="EMBL" id="SIO27580.1"/>
    </source>
</evidence>
<feature type="transmembrane region" description="Helical" evidence="10">
    <location>
        <begin position="309"/>
        <end position="326"/>
    </location>
</feature>
<feature type="transmembrane region" description="Helical" evidence="10">
    <location>
        <begin position="244"/>
        <end position="264"/>
    </location>
</feature>
<dbReference type="InterPro" id="IPR003594">
    <property type="entry name" value="HATPase_dom"/>
</dbReference>
<dbReference type="SUPFAM" id="SSF55874">
    <property type="entry name" value="ATPase domain of HSP90 chaperone/DNA topoisomerase II/histidine kinase"/>
    <property type="match status" value="1"/>
</dbReference>
<accession>A0A1N6I6E6</accession>
<evidence type="ECO:0000256" key="9">
    <source>
        <dbReference type="SAM" id="Coils"/>
    </source>
</evidence>
<reference evidence="13" key="1">
    <citation type="submission" date="2016-11" db="EMBL/GenBank/DDBJ databases">
        <authorList>
            <person name="Varghese N."/>
            <person name="Submissions S."/>
        </authorList>
    </citation>
    <scope>NUCLEOTIDE SEQUENCE [LARGE SCALE GENOMIC DNA]</scope>
    <source>
        <strain evidence="13">DSM 8595</strain>
    </source>
</reference>
<evidence type="ECO:0000256" key="5">
    <source>
        <dbReference type="ARBA" id="ARBA00022741"/>
    </source>
</evidence>
<sequence length="692" mass="74572">MDRRWLCLATLGPIGVASLVYVVVTRGFIDPDVNSDHGLAWPLLGALPLFVFGMWLLTVSASRIALLIALGATSMLVGSAYETFVHLNLEILGEPWFPLVNMLGLTADAVATSTLLVVFATFPDGVLERRWQRITVLFLWTPVLVGPLTLLTTPHVVMSQFIGFSGDSIPNPYVVPWLEWAAPAVHYLVVQSWAAVALGVAVLASRAIFGPPEVRDRTRVMALAVGSAMVAFVLWTFVPGVWGIEFLVYASMIAIPVAAIHGILRYGAFDIGPGDRGARVERSSNLLITVVYAAGVATPALLLTPPLRTVPAILLTTILAVVLLPARSWMQRRLHRALFGDRERQFTMLSELGAQLERAADPRELLTRLAEAVRDGLDATWVRIRLVSTDASLATVPIGVSGDVDGEPVESCDLVRGDETLGRIEVGPRHRGEYGEAERTLLRTVAGQAAASVANVRLTAQLAEQLDELRASRERLVAAQDDERRRLERDLHDGIQQDVVAQIAGLRLARNRLQRGELVPEELVELQDQARETLTDLRELARGIHPPVLSDNGLVAAVESGVARYPIPLTVEADAAVRAERYSDDVETTAYYVVREALANTAKHAGATHASVGLARSDGHLRIAISDDGCGMGALSPATASTGGLANMRDRVAALRGTVSVSVAQPSGTTVLVDLPVERPDRPADREADPVG</sequence>
<evidence type="ECO:0000256" key="10">
    <source>
        <dbReference type="SAM" id="Phobius"/>
    </source>
</evidence>
<name>A0A1N6I6E6_9MICO</name>
<keyword evidence="3" id="KW-0597">Phosphoprotein</keyword>
<dbReference type="GO" id="GO:0046983">
    <property type="term" value="F:protein dimerization activity"/>
    <property type="evidence" value="ECO:0007669"/>
    <property type="project" value="InterPro"/>
</dbReference>
<keyword evidence="9" id="KW-0175">Coiled coil</keyword>
<protein>
    <recommendedName>
        <fullName evidence="2">histidine kinase</fullName>
        <ecNumber evidence="2">2.7.13.3</ecNumber>
    </recommendedName>
</protein>
<comment type="catalytic activity">
    <reaction evidence="1">
        <text>ATP + protein L-histidine = ADP + protein N-phospho-L-histidine.</text>
        <dbReference type="EC" id="2.7.13.3"/>
    </reaction>
</comment>
<dbReference type="Gene3D" id="3.30.565.10">
    <property type="entry name" value="Histidine kinase-like ATPase, C-terminal domain"/>
    <property type="match status" value="1"/>
</dbReference>
<dbReference type="PANTHER" id="PTHR24421">
    <property type="entry name" value="NITRATE/NITRITE SENSOR PROTEIN NARX-RELATED"/>
    <property type="match status" value="1"/>
</dbReference>
<dbReference type="GO" id="GO:0000155">
    <property type="term" value="F:phosphorelay sensor kinase activity"/>
    <property type="evidence" value="ECO:0007669"/>
    <property type="project" value="InterPro"/>
</dbReference>
<feature type="domain" description="Histidine kinase/HSP90-like ATPase" evidence="11">
    <location>
        <begin position="585"/>
        <end position="679"/>
    </location>
</feature>
<dbReference type="RefSeq" id="WP_159441011.1">
    <property type="nucleotide sequence ID" value="NZ_FSRJ01000005.1"/>
</dbReference>
<dbReference type="Pfam" id="PF07730">
    <property type="entry name" value="HisKA_3"/>
    <property type="match status" value="1"/>
</dbReference>
<evidence type="ECO:0000256" key="4">
    <source>
        <dbReference type="ARBA" id="ARBA00022679"/>
    </source>
</evidence>
<evidence type="ECO:0000256" key="1">
    <source>
        <dbReference type="ARBA" id="ARBA00000085"/>
    </source>
</evidence>
<dbReference type="InterPro" id="IPR036890">
    <property type="entry name" value="HATPase_C_sf"/>
</dbReference>
<feature type="transmembrane region" description="Helical" evidence="10">
    <location>
        <begin position="184"/>
        <end position="208"/>
    </location>
</feature>
<keyword evidence="10" id="KW-0472">Membrane</keyword>
<keyword evidence="10" id="KW-0812">Transmembrane</keyword>
<keyword evidence="4" id="KW-0808">Transferase</keyword>
<keyword evidence="5" id="KW-0547">Nucleotide-binding</keyword>
<dbReference type="AlphaFoldDB" id="A0A1N6I6E6"/>
<dbReference type="CDD" id="cd16917">
    <property type="entry name" value="HATPase_UhpB-NarQ-NarX-like"/>
    <property type="match status" value="1"/>
</dbReference>
<dbReference type="STRING" id="232089.SAMN05443544_3734"/>
<keyword evidence="7" id="KW-0067">ATP-binding</keyword>
<dbReference type="EMBL" id="FSRJ01000005">
    <property type="protein sequence ID" value="SIO27580.1"/>
    <property type="molecule type" value="Genomic_DNA"/>
</dbReference>
<keyword evidence="6 12" id="KW-0418">Kinase</keyword>
<dbReference type="InterPro" id="IPR011712">
    <property type="entry name" value="Sig_transdc_His_kin_sub3_dim/P"/>
</dbReference>
<evidence type="ECO:0000256" key="3">
    <source>
        <dbReference type="ARBA" id="ARBA00022553"/>
    </source>
</evidence>
<dbReference type="SUPFAM" id="SSF55781">
    <property type="entry name" value="GAF domain-like"/>
    <property type="match status" value="1"/>
</dbReference>
<organism evidence="12 13">
    <name type="scientific">Agromyces cerinus subsp. cerinus</name>
    <dbReference type="NCBI Taxonomy" id="232089"/>
    <lineage>
        <taxon>Bacteria</taxon>
        <taxon>Bacillati</taxon>
        <taxon>Actinomycetota</taxon>
        <taxon>Actinomycetes</taxon>
        <taxon>Micrococcales</taxon>
        <taxon>Microbacteriaceae</taxon>
        <taxon>Agromyces</taxon>
    </lineage>
</organism>
<evidence type="ECO:0000256" key="2">
    <source>
        <dbReference type="ARBA" id="ARBA00012438"/>
    </source>
</evidence>
<dbReference type="SMART" id="SM00387">
    <property type="entry name" value="HATPase_c"/>
    <property type="match status" value="1"/>
</dbReference>
<evidence type="ECO:0000313" key="13">
    <source>
        <dbReference type="Proteomes" id="UP000184699"/>
    </source>
</evidence>
<dbReference type="InterPro" id="IPR050482">
    <property type="entry name" value="Sensor_HK_TwoCompSys"/>
</dbReference>
<evidence type="ECO:0000256" key="6">
    <source>
        <dbReference type="ARBA" id="ARBA00022777"/>
    </source>
</evidence>
<evidence type="ECO:0000256" key="7">
    <source>
        <dbReference type="ARBA" id="ARBA00022840"/>
    </source>
</evidence>
<keyword evidence="10" id="KW-1133">Transmembrane helix</keyword>
<dbReference type="Proteomes" id="UP000184699">
    <property type="component" value="Unassembled WGS sequence"/>
</dbReference>
<dbReference type="GO" id="GO:0005524">
    <property type="term" value="F:ATP binding"/>
    <property type="evidence" value="ECO:0007669"/>
    <property type="project" value="UniProtKB-KW"/>
</dbReference>
<dbReference type="Pfam" id="PF02518">
    <property type="entry name" value="HATPase_c"/>
    <property type="match status" value="1"/>
</dbReference>
<dbReference type="GO" id="GO:0016020">
    <property type="term" value="C:membrane"/>
    <property type="evidence" value="ECO:0007669"/>
    <property type="project" value="InterPro"/>
</dbReference>
<dbReference type="InterPro" id="IPR029016">
    <property type="entry name" value="GAF-like_dom_sf"/>
</dbReference>
<feature type="transmembrane region" description="Helical" evidence="10">
    <location>
        <begin position="96"/>
        <end position="122"/>
    </location>
</feature>
<dbReference type="Gene3D" id="1.20.5.1930">
    <property type="match status" value="1"/>
</dbReference>
<keyword evidence="8" id="KW-0902">Two-component regulatory system</keyword>
<feature type="coiled-coil region" evidence="9">
    <location>
        <begin position="455"/>
        <end position="486"/>
    </location>
</feature>
<gene>
    <name evidence="12" type="ORF">SAMN05443544_3734</name>
</gene>
<proteinExistence type="predicted"/>
<dbReference type="EC" id="2.7.13.3" evidence="2"/>
<dbReference type="PANTHER" id="PTHR24421:SF10">
    <property type="entry name" value="NITRATE_NITRITE SENSOR PROTEIN NARQ"/>
    <property type="match status" value="1"/>
</dbReference>
<dbReference type="OrthoDB" id="5242012at2"/>
<feature type="transmembrane region" description="Helical" evidence="10">
    <location>
        <begin position="285"/>
        <end position="303"/>
    </location>
</feature>
<dbReference type="Gene3D" id="3.30.450.40">
    <property type="match status" value="1"/>
</dbReference>
<keyword evidence="13" id="KW-1185">Reference proteome</keyword>
<evidence type="ECO:0000256" key="8">
    <source>
        <dbReference type="ARBA" id="ARBA00023012"/>
    </source>
</evidence>
<feature type="transmembrane region" description="Helical" evidence="10">
    <location>
        <begin position="64"/>
        <end position="84"/>
    </location>
</feature>
<evidence type="ECO:0000259" key="11">
    <source>
        <dbReference type="SMART" id="SM00387"/>
    </source>
</evidence>
<feature type="transmembrane region" description="Helical" evidence="10">
    <location>
        <begin position="134"/>
        <end position="164"/>
    </location>
</feature>
<feature type="transmembrane region" description="Helical" evidence="10">
    <location>
        <begin position="38"/>
        <end position="57"/>
    </location>
</feature>